<protein>
    <submittedName>
        <fullName evidence="2">Uromodulin-like</fullName>
    </submittedName>
</protein>
<organism evidence="1 2">
    <name type="scientific">Cottoperca gobio</name>
    <name type="common">Frogmouth</name>
    <name type="synonym">Aphritis gobio</name>
    <dbReference type="NCBI Taxonomy" id="56716"/>
    <lineage>
        <taxon>Eukaryota</taxon>
        <taxon>Metazoa</taxon>
        <taxon>Chordata</taxon>
        <taxon>Craniata</taxon>
        <taxon>Vertebrata</taxon>
        <taxon>Euteleostomi</taxon>
        <taxon>Actinopterygii</taxon>
        <taxon>Neopterygii</taxon>
        <taxon>Teleostei</taxon>
        <taxon>Neoteleostei</taxon>
        <taxon>Acanthomorphata</taxon>
        <taxon>Eupercaria</taxon>
        <taxon>Perciformes</taxon>
        <taxon>Notothenioidei</taxon>
        <taxon>Bovichtidae</taxon>
        <taxon>Cottoperca</taxon>
    </lineage>
</organism>
<gene>
    <name evidence="2" type="primary">LOC115008784</name>
</gene>
<dbReference type="InParanoid" id="A0A6J2PTS1"/>
<dbReference type="Proteomes" id="UP000504630">
    <property type="component" value="Chromosome 5"/>
</dbReference>
<sequence>MTPSETISFVPGVLLPLVMSRRARFSALLFNLQNDQPNLFHHCTLCMCDKRIHNCVPRCRRRTYRSPVYQDPIHSITIGPITFK</sequence>
<accession>A0A6J2PTS1</accession>
<evidence type="ECO:0000313" key="2">
    <source>
        <dbReference type="RefSeq" id="XP_029288472.1"/>
    </source>
</evidence>
<dbReference type="GeneID" id="115008784"/>
<keyword evidence="1" id="KW-1185">Reference proteome</keyword>
<reference evidence="2" key="1">
    <citation type="submission" date="2025-08" db="UniProtKB">
        <authorList>
            <consortium name="RefSeq"/>
        </authorList>
    </citation>
    <scope>IDENTIFICATION</scope>
</reference>
<dbReference type="KEGG" id="cgob:115008784"/>
<dbReference type="RefSeq" id="XP_029288472.1">
    <property type="nucleotide sequence ID" value="XM_029432612.1"/>
</dbReference>
<proteinExistence type="predicted"/>
<evidence type="ECO:0000313" key="1">
    <source>
        <dbReference type="Proteomes" id="UP000504630"/>
    </source>
</evidence>
<dbReference type="AlphaFoldDB" id="A0A6J2PTS1"/>
<name>A0A6J2PTS1_COTGO</name>
<dbReference type="OrthoDB" id="2015116at2759"/>